<keyword evidence="5" id="KW-0472">Membrane</keyword>
<dbReference type="EC" id="4.2.1.151" evidence="4"/>
<dbReference type="CDD" id="cd13634">
    <property type="entry name" value="PBP2_Sco4506"/>
    <property type="match status" value="1"/>
</dbReference>
<dbReference type="GO" id="GO:0016836">
    <property type="term" value="F:hydro-lyase activity"/>
    <property type="evidence" value="ECO:0007669"/>
    <property type="project" value="UniProtKB-UniRule"/>
</dbReference>
<dbReference type="GO" id="GO:0009234">
    <property type="term" value="P:menaquinone biosynthetic process"/>
    <property type="evidence" value="ECO:0007669"/>
    <property type="project" value="UniProtKB-UniRule"/>
</dbReference>
<dbReference type="InterPro" id="IPR030868">
    <property type="entry name" value="MqnA"/>
</dbReference>
<protein>
    <recommendedName>
        <fullName evidence="4">Chorismate dehydratase</fullName>
        <ecNumber evidence="4">4.2.1.151</ecNumber>
    </recommendedName>
    <alternativeName>
        <fullName evidence="4">Menaquinone biosynthetic enzyme MqnA</fullName>
    </alternativeName>
</protein>
<evidence type="ECO:0000256" key="4">
    <source>
        <dbReference type="HAMAP-Rule" id="MF_00995"/>
    </source>
</evidence>
<dbReference type="Pfam" id="PF02621">
    <property type="entry name" value="VitK2_biosynth"/>
    <property type="match status" value="1"/>
</dbReference>
<gene>
    <name evidence="4" type="primary">mqnA</name>
    <name evidence="6" type="ORF">ENN98_06390</name>
</gene>
<dbReference type="UniPathway" id="UPA00079"/>
<dbReference type="PANTHER" id="PTHR37690">
    <property type="entry name" value="CHORISMATE DEHYDRATASE"/>
    <property type="match status" value="1"/>
</dbReference>
<dbReference type="PANTHER" id="PTHR37690:SF1">
    <property type="entry name" value="CHORISMATE DEHYDRATASE"/>
    <property type="match status" value="1"/>
</dbReference>
<comment type="similarity">
    <text evidence="4">Belongs to the MqnA/MqnD family. MqnA subfamily.</text>
</comment>
<keyword evidence="3 4" id="KW-0456">Lyase</keyword>
<evidence type="ECO:0000256" key="3">
    <source>
        <dbReference type="ARBA" id="ARBA00023239"/>
    </source>
</evidence>
<dbReference type="Gene3D" id="3.40.190.10">
    <property type="entry name" value="Periplasmic binding protein-like II"/>
    <property type="match status" value="2"/>
</dbReference>
<comment type="catalytic activity">
    <reaction evidence="4">
        <text>chorismate = 3-[(1-carboxyvinyl)-oxy]benzoate + H2O</text>
        <dbReference type="Rhea" id="RHEA:40051"/>
        <dbReference type="ChEBI" id="CHEBI:15377"/>
        <dbReference type="ChEBI" id="CHEBI:29748"/>
        <dbReference type="ChEBI" id="CHEBI:76981"/>
        <dbReference type="EC" id="4.2.1.151"/>
    </reaction>
</comment>
<dbReference type="EMBL" id="DSDS01000142">
    <property type="protein sequence ID" value="HET98305.1"/>
    <property type="molecule type" value="Genomic_DNA"/>
</dbReference>
<comment type="caution">
    <text evidence="6">The sequence shown here is derived from an EMBL/GenBank/DDBJ whole genome shotgun (WGS) entry which is preliminary data.</text>
</comment>
<name>A0A7C2TK53_9BACT</name>
<proteinExistence type="inferred from homology"/>
<dbReference type="Proteomes" id="UP000885986">
    <property type="component" value="Unassembled WGS sequence"/>
</dbReference>
<comment type="pathway">
    <text evidence="1 4">Quinol/quinone metabolism; menaquinone biosynthesis.</text>
</comment>
<keyword evidence="2 4" id="KW-0474">Menaquinone biosynthesis</keyword>
<organism evidence="6">
    <name type="scientific">Desulfurivibrio alkaliphilus</name>
    <dbReference type="NCBI Taxonomy" id="427923"/>
    <lineage>
        <taxon>Bacteria</taxon>
        <taxon>Pseudomonadati</taxon>
        <taxon>Thermodesulfobacteriota</taxon>
        <taxon>Desulfobulbia</taxon>
        <taxon>Desulfobulbales</taxon>
        <taxon>Desulfobulbaceae</taxon>
        <taxon>Desulfurivibrio</taxon>
    </lineage>
</organism>
<sequence>MDRVAASNSPEGGETGGIVRLGMVSFLNTAPLYETWKRTVAVPRWRVTEAPPATLNRLLYAGELDLGLVSSHEYASHPEQYRILSGLAIAATGAVGSVFIFSHFPLEELDGRLLLLSSRSQTSVGLARILLENRWRVAPRYRVGDYQAEKAAGRVAELAAILSIGDEALRLAESDEFAYRFDLAEIWHQWTGLPFVFAIWAVREEFRRERPETVAAIHRELLRCQTEGLNDLPAICREVAPRIPLSEEACRRYLAGMNYDLNREQQAGLVRFFQLLIGRGEVPAAALPLKIEDHG</sequence>
<accession>A0A7C2TK53</accession>
<evidence type="ECO:0000256" key="2">
    <source>
        <dbReference type="ARBA" id="ARBA00022428"/>
    </source>
</evidence>
<evidence type="ECO:0000256" key="5">
    <source>
        <dbReference type="SAM" id="Phobius"/>
    </source>
</evidence>
<dbReference type="AlphaFoldDB" id="A0A7C2TK53"/>
<feature type="transmembrane region" description="Helical" evidence="5">
    <location>
        <begin position="83"/>
        <end position="104"/>
    </location>
</feature>
<comment type="function">
    <text evidence="4">Catalyzes the dehydration of chorismate into 3-[(1-carboxyvinyl)oxy]benzoate, a step in the biosynthesis of menaquinone (MK, vitamin K2).</text>
</comment>
<dbReference type="SUPFAM" id="SSF53850">
    <property type="entry name" value="Periplasmic binding protein-like II"/>
    <property type="match status" value="1"/>
</dbReference>
<evidence type="ECO:0000313" key="6">
    <source>
        <dbReference type="EMBL" id="HET98305.1"/>
    </source>
</evidence>
<dbReference type="HAMAP" id="MF_00995">
    <property type="entry name" value="MqnA"/>
    <property type="match status" value="1"/>
</dbReference>
<keyword evidence="5" id="KW-0812">Transmembrane</keyword>
<reference evidence="6" key="1">
    <citation type="journal article" date="2020" name="mSystems">
        <title>Genome- and Community-Level Interaction Insights into Carbon Utilization and Element Cycling Functions of Hydrothermarchaeota in Hydrothermal Sediment.</title>
        <authorList>
            <person name="Zhou Z."/>
            <person name="Liu Y."/>
            <person name="Xu W."/>
            <person name="Pan J."/>
            <person name="Luo Z.H."/>
            <person name="Li M."/>
        </authorList>
    </citation>
    <scope>NUCLEOTIDE SEQUENCE [LARGE SCALE GENOMIC DNA]</scope>
    <source>
        <strain evidence="6">SpSt-1224</strain>
    </source>
</reference>
<evidence type="ECO:0000256" key="1">
    <source>
        <dbReference type="ARBA" id="ARBA00004863"/>
    </source>
</evidence>
<keyword evidence="5" id="KW-1133">Transmembrane helix</keyword>
<dbReference type="InterPro" id="IPR003773">
    <property type="entry name" value="Menaquinone_biosynth"/>
</dbReference>